<comment type="caution">
    <text evidence="1">The sequence shown here is derived from an EMBL/GenBank/DDBJ whole genome shotgun (WGS) entry which is preliminary data.</text>
</comment>
<sequence>MKQERKTSNSMVRSALAMLSLDQSSHVSKQYLSEIFSDIGDWVGCWLDDERLLHFDLWLGQARGAAGRLE</sequence>
<accession>A0AAV1S5Y9</accession>
<protein>
    <submittedName>
        <fullName evidence="1">Uncharacterized protein</fullName>
    </submittedName>
</protein>
<evidence type="ECO:0000313" key="2">
    <source>
        <dbReference type="Proteomes" id="UP001314170"/>
    </source>
</evidence>
<keyword evidence="2" id="KW-1185">Reference proteome</keyword>
<dbReference type="Proteomes" id="UP001314170">
    <property type="component" value="Unassembled WGS sequence"/>
</dbReference>
<gene>
    <name evidence="1" type="ORF">DCAF_LOCUS18469</name>
</gene>
<name>A0AAV1S5Y9_9ROSI</name>
<evidence type="ECO:0000313" key="1">
    <source>
        <dbReference type="EMBL" id="CAK7345807.1"/>
    </source>
</evidence>
<dbReference type="EMBL" id="CAWUPB010001168">
    <property type="protein sequence ID" value="CAK7345807.1"/>
    <property type="molecule type" value="Genomic_DNA"/>
</dbReference>
<organism evidence="1 2">
    <name type="scientific">Dovyalis caffra</name>
    <dbReference type="NCBI Taxonomy" id="77055"/>
    <lineage>
        <taxon>Eukaryota</taxon>
        <taxon>Viridiplantae</taxon>
        <taxon>Streptophyta</taxon>
        <taxon>Embryophyta</taxon>
        <taxon>Tracheophyta</taxon>
        <taxon>Spermatophyta</taxon>
        <taxon>Magnoliopsida</taxon>
        <taxon>eudicotyledons</taxon>
        <taxon>Gunneridae</taxon>
        <taxon>Pentapetalae</taxon>
        <taxon>rosids</taxon>
        <taxon>fabids</taxon>
        <taxon>Malpighiales</taxon>
        <taxon>Salicaceae</taxon>
        <taxon>Flacourtieae</taxon>
        <taxon>Dovyalis</taxon>
    </lineage>
</organism>
<proteinExistence type="predicted"/>
<reference evidence="1 2" key="1">
    <citation type="submission" date="2024-01" db="EMBL/GenBank/DDBJ databases">
        <authorList>
            <person name="Waweru B."/>
        </authorList>
    </citation>
    <scope>NUCLEOTIDE SEQUENCE [LARGE SCALE GENOMIC DNA]</scope>
</reference>
<dbReference type="AlphaFoldDB" id="A0AAV1S5Y9"/>